<gene>
    <name evidence="1" type="ORF">ACFPYN_13290</name>
</gene>
<sequence length="117" mass="13881">MPLLENYSGTSKINVEVNMKYFKEDPEDIFAFFTFQKYEIPFKEIMLIKKHKTEGVTYALYNEEGIIYLLTQVSVMNNCICGYGTYGRPYCEIEEINNYSLDTLDKDAYQWYMRIAK</sequence>
<dbReference type="RefSeq" id="WP_377734827.1">
    <property type="nucleotide sequence ID" value="NZ_JBHSRI010000022.1"/>
</dbReference>
<name>A0ABW1L8W6_9BACL</name>
<proteinExistence type="predicted"/>
<protein>
    <submittedName>
        <fullName evidence="1">Uncharacterized protein</fullName>
    </submittedName>
</protein>
<keyword evidence="2" id="KW-1185">Reference proteome</keyword>
<organism evidence="1 2">
    <name type="scientific">Paenisporosarcina macmurdoensis</name>
    <dbReference type="NCBI Taxonomy" id="212659"/>
    <lineage>
        <taxon>Bacteria</taxon>
        <taxon>Bacillati</taxon>
        <taxon>Bacillota</taxon>
        <taxon>Bacilli</taxon>
        <taxon>Bacillales</taxon>
        <taxon>Caryophanaceae</taxon>
        <taxon>Paenisporosarcina</taxon>
    </lineage>
</organism>
<accession>A0ABW1L8W6</accession>
<dbReference type="Proteomes" id="UP001596170">
    <property type="component" value="Unassembled WGS sequence"/>
</dbReference>
<evidence type="ECO:0000313" key="1">
    <source>
        <dbReference type="EMBL" id="MFC6040396.1"/>
    </source>
</evidence>
<comment type="caution">
    <text evidence="1">The sequence shown here is derived from an EMBL/GenBank/DDBJ whole genome shotgun (WGS) entry which is preliminary data.</text>
</comment>
<evidence type="ECO:0000313" key="2">
    <source>
        <dbReference type="Proteomes" id="UP001596170"/>
    </source>
</evidence>
<reference evidence="2" key="1">
    <citation type="journal article" date="2019" name="Int. J. Syst. Evol. Microbiol.">
        <title>The Global Catalogue of Microorganisms (GCM) 10K type strain sequencing project: providing services to taxonomists for standard genome sequencing and annotation.</title>
        <authorList>
            <consortium name="The Broad Institute Genomics Platform"/>
            <consortium name="The Broad Institute Genome Sequencing Center for Infectious Disease"/>
            <person name="Wu L."/>
            <person name="Ma J."/>
        </authorList>
    </citation>
    <scope>NUCLEOTIDE SEQUENCE [LARGE SCALE GENOMIC DNA]</scope>
    <source>
        <strain evidence="2">CCUG 54527</strain>
    </source>
</reference>
<dbReference type="EMBL" id="JBHSRI010000022">
    <property type="protein sequence ID" value="MFC6040396.1"/>
    <property type="molecule type" value="Genomic_DNA"/>
</dbReference>